<accession>A0A8H9HMV9</accession>
<reference evidence="2" key="2">
    <citation type="submission" date="2020-09" db="EMBL/GenBank/DDBJ databases">
        <authorList>
            <person name="Sun Q."/>
            <person name="Ohkuma M."/>
        </authorList>
    </citation>
    <scope>NUCLEOTIDE SEQUENCE</scope>
    <source>
        <strain evidence="2">JCM 4434</strain>
    </source>
</reference>
<dbReference type="Proteomes" id="UP000610124">
    <property type="component" value="Unassembled WGS sequence"/>
</dbReference>
<proteinExistence type="predicted"/>
<dbReference type="AlphaFoldDB" id="A0A8H9HMV9"/>
<feature type="compositionally biased region" description="Basic and acidic residues" evidence="1">
    <location>
        <begin position="57"/>
        <end position="69"/>
    </location>
</feature>
<name>A0A8H9HMV9_KITAU</name>
<organism evidence="2 3">
    <name type="scientific">Kitasatospora aureofaciens</name>
    <name type="common">Streptomyces aureofaciens</name>
    <dbReference type="NCBI Taxonomy" id="1894"/>
    <lineage>
        <taxon>Bacteria</taxon>
        <taxon>Bacillati</taxon>
        <taxon>Actinomycetota</taxon>
        <taxon>Actinomycetes</taxon>
        <taxon>Kitasatosporales</taxon>
        <taxon>Streptomycetaceae</taxon>
        <taxon>Kitasatospora</taxon>
    </lineage>
</organism>
<dbReference type="EMBL" id="BMUB01000005">
    <property type="protein sequence ID" value="GGU73782.1"/>
    <property type="molecule type" value="Genomic_DNA"/>
</dbReference>
<evidence type="ECO:0000256" key="1">
    <source>
        <dbReference type="SAM" id="MobiDB-lite"/>
    </source>
</evidence>
<evidence type="ECO:0000313" key="3">
    <source>
        <dbReference type="Proteomes" id="UP000610124"/>
    </source>
</evidence>
<protein>
    <submittedName>
        <fullName evidence="2">Uncharacterized protein</fullName>
    </submittedName>
</protein>
<reference evidence="2" key="1">
    <citation type="journal article" date="2014" name="Int. J. Syst. Evol. Microbiol.">
        <title>Complete genome sequence of Corynebacterium casei LMG S-19264T (=DSM 44701T), isolated from a smear-ripened cheese.</title>
        <authorList>
            <consortium name="US DOE Joint Genome Institute (JGI-PGF)"/>
            <person name="Walter F."/>
            <person name="Albersmeier A."/>
            <person name="Kalinowski J."/>
            <person name="Ruckert C."/>
        </authorList>
    </citation>
    <scope>NUCLEOTIDE SEQUENCE</scope>
    <source>
        <strain evidence="2">JCM 4434</strain>
    </source>
</reference>
<feature type="region of interest" description="Disordered" evidence="1">
    <location>
        <begin position="32"/>
        <end position="77"/>
    </location>
</feature>
<evidence type="ECO:0000313" key="2">
    <source>
        <dbReference type="EMBL" id="GGU73782.1"/>
    </source>
</evidence>
<sequence>MHGPGDLGGRGVLEQEAVRPGGERLVHVLVQVEGGERDDPGRVGELAQTAGGGDPVEPGHPDVHQRDVDPVPAGEFDGLQSVDGIGDHGQLRVLVQEVDQPEAHQRVVVDHHRADHAASSGCGG</sequence>
<comment type="caution">
    <text evidence="2">The sequence shown here is derived from an EMBL/GenBank/DDBJ whole genome shotgun (WGS) entry which is preliminary data.</text>
</comment>
<gene>
    <name evidence="2" type="ORF">GCM10010502_26920</name>
</gene>